<sequence length="176" mass="19201">MDKVPRIHFLLLLSDETFDLGLRFELVMELRPRVPSGMLLHVKTAEGDFTIFLDQGVVVVLVNDGSHEFFTKVKPRQSLCAGHWNRITVIRDANVVQLDVDSEVNHVVGPLNPSSTDTKKPVFIGGAQDPFLPEGIATRKAYVGCMRNLTINNSRVSFSKAALVSGAVSVGTCPAA</sequence>
<evidence type="ECO:0000313" key="4">
    <source>
        <dbReference type="RefSeq" id="XP_010767251.1"/>
    </source>
</evidence>
<dbReference type="PROSITE" id="PS50025">
    <property type="entry name" value="LAM_G_DOMAIN"/>
    <property type="match status" value="1"/>
</dbReference>
<evidence type="ECO:0000259" key="2">
    <source>
        <dbReference type="PROSITE" id="PS50025"/>
    </source>
</evidence>
<dbReference type="SUPFAM" id="SSF49899">
    <property type="entry name" value="Concanavalin A-like lectins/glucanases"/>
    <property type="match status" value="1"/>
</dbReference>
<dbReference type="CDD" id="cd00110">
    <property type="entry name" value="LamG"/>
    <property type="match status" value="1"/>
</dbReference>
<gene>
    <name evidence="4" type="primary">LOC104943511</name>
</gene>
<keyword evidence="3" id="KW-1185">Reference proteome</keyword>
<proteinExistence type="predicted"/>
<dbReference type="InterPro" id="IPR001791">
    <property type="entry name" value="Laminin_G"/>
</dbReference>
<dbReference type="PANTHER" id="PTHR15036:SF85">
    <property type="entry name" value="SP2353, ISOFORM A"/>
    <property type="match status" value="1"/>
</dbReference>
<comment type="caution">
    <text evidence="1">Lacks conserved residue(s) required for the propagation of feature annotation.</text>
</comment>
<accession>A0A6I9MZ53</accession>
<organism evidence="3 4">
    <name type="scientific">Notothenia coriiceps</name>
    <name type="common">black rockcod</name>
    <dbReference type="NCBI Taxonomy" id="8208"/>
    <lineage>
        <taxon>Eukaryota</taxon>
        <taxon>Metazoa</taxon>
        <taxon>Chordata</taxon>
        <taxon>Craniata</taxon>
        <taxon>Vertebrata</taxon>
        <taxon>Euteleostomi</taxon>
        <taxon>Actinopterygii</taxon>
        <taxon>Neopterygii</taxon>
        <taxon>Teleostei</taxon>
        <taxon>Neoteleostei</taxon>
        <taxon>Acanthomorphata</taxon>
        <taxon>Eupercaria</taxon>
        <taxon>Perciformes</taxon>
        <taxon>Notothenioidei</taxon>
        <taxon>Nototheniidae</taxon>
        <taxon>Notothenia</taxon>
    </lineage>
</organism>
<dbReference type="OrthoDB" id="5836593at2759"/>
<dbReference type="SMART" id="SM00282">
    <property type="entry name" value="LamG"/>
    <property type="match status" value="1"/>
</dbReference>
<dbReference type="PANTHER" id="PTHR15036">
    <property type="entry name" value="PIKACHURIN-LIKE PROTEIN"/>
    <property type="match status" value="1"/>
</dbReference>
<protein>
    <submittedName>
        <fullName evidence="4">Laminin subunit alpha-4-like</fullName>
    </submittedName>
</protein>
<dbReference type="AlphaFoldDB" id="A0A6I9MZ53"/>
<dbReference type="GO" id="GO:0016020">
    <property type="term" value="C:membrane"/>
    <property type="evidence" value="ECO:0007669"/>
    <property type="project" value="UniProtKB-SubCell"/>
</dbReference>
<dbReference type="InterPro" id="IPR050372">
    <property type="entry name" value="Neurexin-related_CASP"/>
</dbReference>
<dbReference type="Gene3D" id="2.60.120.200">
    <property type="match status" value="1"/>
</dbReference>
<dbReference type="Pfam" id="PF02210">
    <property type="entry name" value="Laminin_G_2"/>
    <property type="match status" value="1"/>
</dbReference>
<dbReference type="RefSeq" id="XP_010767251.1">
    <property type="nucleotide sequence ID" value="XM_010768949.1"/>
</dbReference>
<evidence type="ECO:0000256" key="1">
    <source>
        <dbReference type="PROSITE-ProRule" id="PRU00122"/>
    </source>
</evidence>
<feature type="domain" description="Laminin G" evidence="2">
    <location>
        <begin position="1"/>
        <end position="173"/>
    </location>
</feature>
<reference evidence="4" key="1">
    <citation type="submission" date="2025-08" db="UniProtKB">
        <authorList>
            <consortium name="RefSeq"/>
        </authorList>
    </citation>
    <scope>IDENTIFICATION</scope>
    <source>
        <tissue evidence="4">Muscle</tissue>
    </source>
</reference>
<dbReference type="GeneID" id="104943511"/>
<evidence type="ECO:0000313" key="3">
    <source>
        <dbReference type="Proteomes" id="UP000504611"/>
    </source>
</evidence>
<dbReference type="Proteomes" id="UP000504611">
    <property type="component" value="Unplaced"/>
</dbReference>
<dbReference type="InterPro" id="IPR013320">
    <property type="entry name" value="ConA-like_dom_sf"/>
</dbReference>
<name>A0A6I9MZ53_9TELE</name>
<dbReference type="KEGG" id="ncc:104943511"/>